<proteinExistence type="predicted"/>
<organism evidence="2 3">
    <name type="scientific">Ramlibacter tataouinensis</name>
    <dbReference type="NCBI Taxonomy" id="94132"/>
    <lineage>
        <taxon>Bacteria</taxon>
        <taxon>Pseudomonadati</taxon>
        <taxon>Pseudomonadota</taxon>
        <taxon>Betaproteobacteria</taxon>
        <taxon>Burkholderiales</taxon>
        <taxon>Comamonadaceae</taxon>
        <taxon>Ramlibacter</taxon>
    </lineage>
</organism>
<evidence type="ECO:0000256" key="1">
    <source>
        <dbReference type="SAM" id="MobiDB-lite"/>
    </source>
</evidence>
<evidence type="ECO:0000313" key="2">
    <source>
        <dbReference type="EMBL" id="AMO21564.1"/>
    </source>
</evidence>
<feature type="region of interest" description="Disordered" evidence="1">
    <location>
        <begin position="1"/>
        <end position="27"/>
    </location>
</feature>
<dbReference type="EMBL" id="CP010951">
    <property type="protein sequence ID" value="AMO21564.1"/>
    <property type="molecule type" value="Genomic_DNA"/>
</dbReference>
<name>A0A127JNI0_9BURK</name>
<gene>
    <name evidence="2" type="ORF">UC35_00115</name>
</gene>
<keyword evidence="3" id="KW-1185">Reference proteome</keyword>
<dbReference type="Proteomes" id="UP000070433">
    <property type="component" value="Chromosome"/>
</dbReference>
<dbReference type="RefSeq" id="WP_061494915.1">
    <property type="nucleotide sequence ID" value="NZ_CP010951.1"/>
</dbReference>
<evidence type="ECO:0000313" key="3">
    <source>
        <dbReference type="Proteomes" id="UP000070433"/>
    </source>
</evidence>
<accession>A0A127JNI0</accession>
<protein>
    <submittedName>
        <fullName evidence="2">Uncharacterized protein</fullName>
    </submittedName>
</protein>
<reference evidence="2 3" key="1">
    <citation type="journal article" date="2014" name="Int. J. Syst. Evol. Microbiol.">
        <title>Ramlibacter solisilvae sp. nov., isolated from forest soil, and emended description of the genus Ramlibacter.</title>
        <authorList>
            <person name="Lee H.J."/>
            <person name="Lee S.H."/>
            <person name="Lee S.S."/>
            <person name="Lee J.S."/>
            <person name="Kim Y."/>
            <person name="Kim S.C."/>
            <person name="Jeon C.O."/>
        </authorList>
    </citation>
    <scope>NUCLEOTIDE SEQUENCE [LARGE SCALE GENOMIC DNA]</scope>
    <source>
        <strain evidence="2 3">5-10</strain>
    </source>
</reference>
<sequence length="229" mass="25669">MFDRIKKAFSREAEPAEPTEGPSSRLAGPVSEWAATQGFGFSLDSTGQGMALEGKVAGKPWRMQLGRPSRNYILGQEVRARAELGVDEQVAVLVINRPLKEALEKRAYQIYTDQLQTSADAVLPEEMRWLAMYDEVGWDSLPADFWARVSVLTDRRDHAQTWVDRTMGDLILNWPDPSPSAEVPFILLLLNGKVYLRMEYTPADLATLQHAAQIFTNACAAALEAFRQR</sequence>
<dbReference type="AlphaFoldDB" id="A0A127JNI0"/>
<feature type="compositionally biased region" description="Basic and acidic residues" evidence="1">
    <location>
        <begin position="1"/>
        <end position="14"/>
    </location>
</feature>